<keyword evidence="2" id="KW-1185">Reference proteome</keyword>
<sequence>MLCWLHIWLTCNVRTFNADMRFKADYLNELERMLEKV</sequence>
<accession>A0A7J9LDR5</accession>
<dbReference type="Proteomes" id="UP000593576">
    <property type="component" value="Unassembled WGS sequence"/>
</dbReference>
<dbReference type="EMBL" id="JABFAF010000006">
    <property type="protein sequence ID" value="MBA0856569.1"/>
    <property type="molecule type" value="Genomic_DNA"/>
</dbReference>
<protein>
    <submittedName>
        <fullName evidence="1">Uncharacterized protein</fullName>
    </submittedName>
</protein>
<reference evidence="1 2" key="1">
    <citation type="journal article" date="2019" name="Genome Biol. Evol.">
        <title>Insights into the evolution of the New World diploid cottons (Gossypium, subgenus Houzingenia) based on genome sequencing.</title>
        <authorList>
            <person name="Grover C.E."/>
            <person name="Arick M.A. 2nd"/>
            <person name="Thrash A."/>
            <person name="Conover J.L."/>
            <person name="Sanders W.S."/>
            <person name="Peterson D.G."/>
            <person name="Frelichowski J.E."/>
            <person name="Scheffler J.A."/>
            <person name="Scheffler B.E."/>
            <person name="Wendel J.F."/>
        </authorList>
    </citation>
    <scope>NUCLEOTIDE SEQUENCE [LARGE SCALE GENOMIC DNA]</scope>
    <source>
        <strain evidence="1">1</strain>
        <tissue evidence="1">Leaf</tissue>
    </source>
</reference>
<evidence type="ECO:0000313" key="1">
    <source>
        <dbReference type="EMBL" id="MBA0856569.1"/>
    </source>
</evidence>
<dbReference type="AlphaFoldDB" id="A0A7J9LDR5"/>
<comment type="caution">
    <text evidence="1">The sequence shown here is derived from an EMBL/GenBank/DDBJ whole genome shotgun (WGS) entry which is preliminary data.</text>
</comment>
<organism evidence="1 2">
    <name type="scientific">Gossypium schwendimanii</name>
    <name type="common">Cotton</name>
    <dbReference type="NCBI Taxonomy" id="34291"/>
    <lineage>
        <taxon>Eukaryota</taxon>
        <taxon>Viridiplantae</taxon>
        <taxon>Streptophyta</taxon>
        <taxon>Embryophyta</taxon>
        <taxon>Tracheophyta</taxon>
        <taxon>Spermatophyta</taxon>
        <taxon>Magnoliopsida</taxon>
        <taxon>eudicotyledons</taxon>
        <taxon>Gunneridae</taxon>
        <taxon>Pentapetalae</taxon>
        <taxon>rosids</taxon>
        <taxon>malvids</taxon>
        <taxon>Malvales</taxon>
        <taxon>Malvaceae</taxon>
        <taxon>Malvoideae</taxon>
        <taxon>Gossypium</taxon>
    </lineage>
</organism>
<dbReference type="OrthoDB" id="10419488at2759"/>
<evidence type="ECO:0000313" key="2">
    <source>
        <dbReference type="Proteomes" id="UP000593576"/>
    </source>
</evidence>
<gene>
    <name evidence="1" type="ORF">Goshw_000041</name>
</gene>
<proteinExistence type="predicted"/>
<name>A0A7J9LDR5_GOSSC</name>